<name>A0A942E7V1_9HYPH</name>
<dbReference type="InterPro" id="IPR003718">
    <property type="entry name" value="OsmC/Ohr_fam"/>
</dbReference>
<dbReference type="EMBL" id="JAGXTP010000002">
    <property type="protein sequence ID" value="MBS3849693.1"/>
    <property type="molecule type" value="Genomic_DNA"/>
</dbReference>
<protein>
    <submittedName>
        <fullName evidence="1">OsmC family protein</fullName>
    </submittedName>
</protein>
<accession>A0A942E7V1</accession>
<dbReference type="InterPro" id="IPR015946">
    <property type="entry name" value="KH_dom-like_a/b"/>
</dbReference>
<evidence type="ECO:0000313" key="1">
    <source>
        <dbReference type="EMBL" id="MBS3849693.1"/>
    </source>
</evidence>
<dbReference type="SUPFAM" id="SSF82784">
    <property type="entry name" value="OsmC-like"/>
    <property type="match status" value="1"/>
</dbReference>
<evidence type="ECO:0000313" key="2">
    <source>
        <dbReference type="Proteomes" id="UP000678281"/>
    </source>
</evidence>
<dbReference type="InterPro" id="IPR052924">
    <property type="entry name" value="OsmC/Ohr_hydroprdx_reductase"/>
</dbReference>
<comment type="caution">
    <text evidence="1">The sequence shown here is derived from an EMBL/GenBank/DDBJ whole genome shotgun (WGS) entry which is preliminary data.</text>
</comment>
<gene>
    <name evidence="1" type="ORF">KD146_13390</name>
</gene>
<dbReference type="Gene3D" id="3.30.300.20">
    <property type="match status" value="1"/>
</dbReference>
<proteinExistence type="predicted"/>
<dbReference type="Pfam" id="PF02566">
    <property type="entry name" value="OsmC"/>
    <property type="match status" value="1"/>
</dbReference>
<sequence>MRTYTITARRDDEHGSHAGVREGLVVLDTSLAGRDDALNPVELLLASLAACMIKGVERSAPTLKFGFSSVTVSLSAERQDAPPKLTAITYELVVDTDESDHRLELLHTNVRKYGTISNTLAESVVLSGVVRRG</sequence>
<keyword evidence="2" id="KW-1185">Reference proteome</keyword>
<dbReference type="PANTHER" id="PTHR35368:SF1">
    <property type="entry name" value="HYDROPEROXIDE REDUCTASE"/>
    <property type="match status" value="1"/>
</dbReference>
<dbReference type="PANTHER" id="PTHR35368">
    <property type="entry name" value="HYDROPEROXIDE REDUCTASE"/>
    <property type="match status" value="1"/>
</dbReference>
<dbReference type="AlphaFoldDB" id="A0A942E7V1"/>
<dbReference type="RefSeq" id="WP_212659334.1">
    <property type="nucleotide sequence ID" value="NZ_JAGXTP010000002.1"/>
</dbReference>
<organism evidence="1 2">
    <name type="scientific">Devosia litorisediminis</name>
    <dbReference type="NCBI Taxonomy" id="2829817"/>
    <lineage>
        <taxon>Bacteria</taxon>
        <taxon>Pseudomonadati</taxon>
        <taxon>Pseudomonadota</taxon>
        <taxon>Alphaproteobacteria</taxon>
        <taxon>Hyphomicrobiales</taxon>
        <taxon>Devosiaceae</taxon>
        <taxon>Devosia</taxon>
    </lineage>
</organism>
<reference evidence="1" key="1">
    <citation type="submission" date="2021-04" db="EMBL/GenBank/DDBJ databases">
        <title>Devosia litorisediminis sp. nov., isolated from a sand dune.</title>
        <authorList>
            <person name="Park S."/>
            <person name="Yoon J.-H."/>
        </authorList>
    </citation>
    <scope>NUCLEOTIDE SEQUENCE</scope>
    <source>
        <strain evidence="1">BSSL-BM10</strain>
    </source>
</reference>
<dbReference type="Proteomes" id="UP000678281">
    <property type="component" value="Unassembled WGS sequence"/>
</dbReference>
<dbReference type="InterPro" id="IPR036102">
    <property type="entry name" value="OsmC/Ohrsf"/>
</dbReference>